<dbReference type="OrthoDB" id="291924at2"/>
<evidence type="ECO:0000313" key="2">
    <source>
        <dbReference type="EMBL" id="PQO35696.1"/>
    </source>
</evidence>
<dbReference type="EMBL" id="PUIA01000026">
    <property type="protein sequence ID" value="PQO35696.1"/>
    <property type="molecule type" value="Genomic_DNA"/>
</dbReference>
<organism evidence="2 3">
    <name type="scientific">Blastopirellula marina</name>
    <dbReference type="NCBI Taxonomy" id="124"/>
    <lineage>
        <taxon>Bacteria</taxon>
        <taxon>Pseudomonadati</taxon>
        <taxon>Planctomycetota</taxon>
        <taxon>Planctomycetia</taxon>
        <taxon>Pirellulales</taxon>
        <taxon>Pirellulaceae</taxon>
        <taxon>Blastopirellula</taxon>
    </lineage>
</organism>
<comment type="caution">
    <text evidence="2">The sequence shown here is derived from an EMBL/GenBank/DDBJ whole genome shotgun (WGS) entry which is preliminary data.</text>
</comment>
<accession>A0A2S8FU39</accession>
<dbReference type="Proteomes" id="UP000240009">
    <property type="component" value="Unassembled WGS sequence"/>
</dbReference>
<keyword evidence="1" id="KW-0812">Transmembrane</keyword>
<sequence>MKPHRGVLILVLGILGIMACCFCAPVAWYMGSQDLAEIDAGRMDPEGRQMTQIGMILGIVGIVLGIIAIIIPIFFILLAGGFGVAGAAVN</sequence>
<evidence type="ECO:0000313" key="3">
    <source>
        <dbReference type="Proteomes" id="UP000240009"/>
    </source>
</evidence>
<name>A0A2S8FU39_9BACT</name>
<keyword evidence="1" id="KW-0472">Membrane</keyword>
<protein>
    <recommendedName>
        <fullName evidence="4">DUF4190 domain-containing protein</fullName>
    </recommendedName>
</protein>
<proteinExistence type="predicted"/>
<keyword evidence="1" id="KW-1133">Transmembrane helix</keyword>
<feature type="transmembrane region" description="Helical" evidence="1">
    <location>
        <begin position="50"/>
        <end position="78"/>
    </location>
</feature>
<dbReference type="RefSeq" id="WP_105352030.1">
    <property type="nucleotide sequence ID" value="NZ_PUIA01000026.1"/>
</dbReference>
<gene>
    <name evidence="2" type="ORF">C5Y96_08555</name>
</gene>
<dbReference type="PROSITE" id="PS51257">
    <property type="entry name" value="PROKAR_LIPOPROTEIN"/>
    <property type="match status" value="1"/>
</dbReference>
<reference evidence="2 3" key="1">
    <citation type="submission" date="2018-02" db="EMBL/GenBank/DDBJ databases">
        <title>Comparative genomes isolates from brazilian mangrove.</title>
        <authorList>
            <person name="Araujo J.E."/>
            <person name="Taketani R.G."/>
            <person name="Silva M.C.P."/>
            <person name="Loureco M.V."/>
            <person name="Andreote F.D."/>
        </authorList>
    </citation>
    <scope>NUCLEOTIDE SEQUENCE [LARGE SCALE GENOMIC DNA]</scope>
    <source>
        <strain evidence="2 3">HEX-2 MGV</strain>
    </source>
</reference>
<feature type="transmembrane region" description="Helical" evidence="1">
    <location>
        <begin position="7"/>
        <end position="30"/>
    </location>
</feature>
<evidence type="ECO:0008006" key="4">
    <source>
        <dbReference type="Google" id="ProtNLM"/>
    </source>
</evidence>
<dbReference type="AlphaFoldDB" id="A0A2S8FU39"/>
<evidence type="ECO:0000256" key="1">
    <source>
        <dbReference type="SAM" id="Phobius"/>
    </source>
</evidence>